<protein>
    <submittedName>
        <fullName evidence="2">Glycosyltransferase</fullName>
    </submittedName>
</protein>
<keyword evidence="3" id="KW-1185">Reference proteome</keyword>
<reference evidence="2 3" key="1">
    <citation type="submission" date="2019-06" db="EMBL/GenBank/DDBJ databases">
        <title>Sulfurimonas gotlandica sp. nov., a chemoautotrophic and psychrotolerant epsilonproteobacterium isolated from a pelagic redoxcline, and an emended description of the genus Sulfurimonas.</title>
        <authorList>
            <person name="Wang S."/>
            <person name="Jiang L."/>
            <person name="Shao Z."/>
        </authorList>
    </citation>
    <scope>NUCLEOTIDE SEQUENCE [LARGE SCALE GENOMIC DNA]</scope>
    <source>
        <strain evidence="2 3">S2-6</strain>
    </source>
</reference>
<feature type="domain" description="Glycosyltransferase 2-like" evidence="1">
    <location>
        <begin position="344"/>
        <end position="487"/>
    </location>
</feature>
<gene>
    <name evidence="2" type="ORF">FJR45_01400</name>
</gene>
<feature type="domain" description="Glycosyltransferase 2-like" evidence="1">
    <location>
        <begin position="86"/>
        <end position="230"/>
    </location>
</feature>
<dbReference type="GO" id="GO:0016757">
    <property type="term" value="F:glycosyltransferase activity"/>
    <property type="evidence" value="ECO:0007669"/>
    <property type="project" value="UniProtKB-KW"/>
</dbReference>
<dbReference type="KEGG" id="ssei:FJR45_01400"/>
<keyword evidence="2" id="KW-0808">Transferase</keyword>
<dbReference type="EMBL" id="CP041235">
    <property type="protein sequence ID" value="QOP42675.1"/>
    <property type="molecule type" value="Genomic_DNA"/>
</dbReference>
<dbReference type="Proteomes" id="UP000593719">
    <property type="component" value="Chromosome"/>
</dbReference>
<dbReference type="RefSeq" id="WP_193151030.1">
    <property type="nucleotide sequence ID" value="NZ_CP041235.1"/>
</dbReference>
<dbReference type="PANTHER" id="PTHR43179">
    <property type="entry name" value="RHAMNOSYLTRANSFERASE WBBL"/>
    <property type="match status" value="1"/>
</dbReference>
<dbReference type="PANTHER" id="PTHR43179:SF7">
    <property type="entry name" value="RHAMNOSYLTRANSFERASE WBBL"/>
    <property type="match status" value="1"/>
</dbReference>
<evidence type="ECO:0000259" key="1">
    <source>
        <dbReference type="Pfam" id="PF00535"/>
    </source>
</evidence>
<proteinExistence type="predicted"/>
<dbReference type="SUPFAM" id="SSF53448">
    <property type="entry name" value="Nucleotide-diphospho-sugar transferases"/>
    <property type="match status" value="2"/>
</dbReference>
<dbReference type="Pfam" id="PF00535">
    <property type="entry name" value="Glycos_transf_2"/>
    <property type="match status" value="2"/>
</dbReference>
<dbReference type="InterPro" id="IPR029044">
    <property type="entry name" value="Nucleotide-diphossugar_trans"/>
</dbReference>
<sequence>MIIKKIALIMWNERGENPFRIVVKSYARYRKHGWSGMLLRLEKELQRVNLSAVNHSNQTSDYAKWIARNENDILQTSPLQKRPLVSIVTPTYNTPKRYLQEMLESVLAQTYTNWELCIADDASTKSETLEVLQEYENKYANIQVVYRKTNGHISEASNSALSLASGEYVAFLDHDDTLAPNALYEMVKKLNENPKLKLIYSDEDKIDEKSNRFNPHFKSGWNPDMFFSQNYICHLVFLQKEVVDTIGGFRKGYEGSQDYDLLLRSLHVIKYDEIDRVEKILYHWRAIEGSTAYGSGEKAYAHQAGLKALQDYFHTKDKEITVEDGKLPNTYKVNYPVKNRPLVSILIPTRDGYDILRKCVESIIDKTTYPNYEIIILNNETTCKQTLSYLKKIQMYQNVTVLAYHKAFNYSEINNYGVFKSRGDIIAFVNNDIEVVTEHWLDEMVSHACRKEIGAVGAKLYYDEGTVQHGGVVLGIGGVAGHAHKHFEHNAYGYFSRLQIVQNYSAATAACLVVRKELFVEVGGLNAEKLTVAFNDVDFCLKLQKKGYRNLWTPYAQLNHYESKSRGSEDTDEKKRRFEQEVLYMKKKWNKTLMNDRYYNKNLTKKHENFGINI</sequence>
<organism evidence="2 3">
    <name type="scientific">Sulfurimonas sediminis</name>
    <dbReference type="NCBI Taxonomy" id="2590020"/>
    <lineage>
        <taxon>Bacteria</taxon>
        <taxon>Pseudomonadati</taxon>
        <taxon>Campylobacterota</taxon>
        <taxon>Epsilonproteobacteria</taxon>
        <taxon>Campylobacterales</taxon>
        <taxon>Sulfurimonadaceae</taxon>
        <taxon>Sulfurimonas</taxon>
    </lineage>
</organism>
<dbReference type="AlphaFoldDB" id="A0A7M1AZ79"/>
<evidence type="ECO:0000313" key="3">
    <source>
        <dbReference type="Proteomes" id="UP000593719"/>
    </source>
</evidence>
<dbReference type="CDD" id="cd04184">
    <property type="entry name" value="GT2_RfbC_Mx_like"/>
    <property type="match status" value="1"/>
</dbReference>
<dbReference type="Gene3D" id="3.90.550.10">
    <property type="entry name" value="Spore Coat Polysaccharide Biosynthesis Protein SpsA, Chain A"/>
    <property type="match status" value="2"/>
</dbReference>
<accession>A0A7M1AZ79</accession>
<name>A0A7M1AZ79_9BACT</name>
<dbReference type="InterPro" id="IPR001173">
    <property type="entry name" value="Glyco_trans_2-like"/>
</dbReference>
<evidence type="ECO:0000313" key="2">
    <source>
        <dbReference type="EMBL" id="QOP42675.1"/>
    </source>
</evidence>